<dbReference type="InterPro" id="IPR005101">
    <property type="entry name" value="Cryptochr/Photolyase_FAD-bd"/>
</dbReference>
<feature type="domain" description="Photolyase/cryptochrome alpha/beta" evidence="12">
    <location>
        <begin position="21"/>
        <end position="150"/>
    </location>
</feature>
<keyword evidence="11" id="KW-0539">Nucleus</keyword>
<evidence type="ECO:0000256" key="11">
    <source>
        <dbReference type="ARBA" id="ARBA00023242"/>
    </source>
</evidence>
<evidence type="ECO:0000256" key="6">
    <source>
        <dbReference type="ARBA" id="ARBA00022490"/>
    </source>
</evidence>
<comment type="similarity">
    <text evidence="4">Belongs to the DNA photolyase class-1 family.</text>
</comment>
<evidence type="ECO:0000313" key="14">
    <source>
        <dbReference type="Proteomes" id="UP001164746"/>
    </source>
</evidence>
<reference evidence="13" key="1">
    <citation type="submission" date="2022-11" db="EMBL/GenBank/DDBJ databases">
        <title>Centuries of genome instability and evolution in soft-shell clam transmissible cancer (bioRxiv).</title>
        <authorList>
            <person name="Hart S.F.M."/>
            <person name="Yonemitsu M.A."/>
            <person name="Giersch R.M."/>
            <person name="Beal B.F."/>
            <person name="Arriagada G."/>
            <person name="Davis B.W."/>
            <person name="Ostrander E.A."/>
            <person name="Goff S.P."/>
            <person name="Metzger M.J."/>
        </authorList>
    </citation>
    <scope>NUCLEOTIDE SEQUENCE</scope>
    <source>
        <strain evidence="13">MELC-2E11</strain>
        <tissue evidence="13">Siphon/mantle</tissue>
    </source>
</reference>
<dbReference type="SUPFAM" id="SSF52425">
    <property type="entry name" value="Cryptochrome/photolyase, N-terminal domain"/>
    <property type="match status" value="1"/>
</dbReference>
<evidence type="ECO:0000259" key="12">
    <source>
        <dbReference type="PROSITE" id="PS51645"/>
    </source>
</evidence>
<comment type="subcellular location">
    <subcellularLocation>
        <location evidence="3">Cytoplasm</location>
        <location evidence="3">Perinuclear region</location>
    </subcellularLocation>
    <subcellularLocation>
        <location evidence="2">Nucleus</location>
    </subcellularLocation>
</comment>
<evidence type="ECO:0000256" key="8">
    <source>
        <dbReference type="ARBA" id="ARBA00022741"/>
    </source>
</evidence>
<dbReference type="EMBL" id="CP111017">
    <property type="protein sequence ID" value="WAR09278.1"/>
    <property type="molecule type" value="Genomic_DNA"/>
</dbReference>
<dbReference type="Pfam" id="PF03441">
    <property type="entry name" value="FAD_binding_7"/>
    <property type="match status" value="1"/>
</dbReference>
<dbReference type="InterPro" id="IPR036155">
    <property type="entry name" value="Crypto/Photolyase_N_sf"/>
</dbReference>
<evidence type="ECO:0000256" key="2">
    <source>
        <dbReference type="ARBA" id="ARBA00004123"/>
    </source>
</evidence>
<keyword evidence="8" id="KW-0547">Nucleotide-binding</keyword>
<dbReference type="InterPro" id="IPR006050">
    <property type="entry name" value="DNA_photolyase_N"/>
</dbReference>
<dbReference type="SUPFAM" id="SSF48173">
    <property type="entry name" value="Cryptochrome/photolyase FAD-binding domain"/>
    <property type="match status" value="1"/>
</dbReference>
<organism evidence="13 14">
    <name type="scientific">Mya arenaria</name>
    <name type="common">Soft-shell clam</name>
    <dbReference type="NCBI Taxonomy" id="6604"/>
    <lineage>
        <taxon>Eukaryota</taxon>
        <taxon>Metazoa</taxon>
        <taxon>Spiralia</taxon>
        <taxon>Lophotrochozoa</taxon>
        <taxon>Mollusca</taxon>
        <taxon>Bivalvia</taxon>
        <taxon>Autobranchia</taxon>
        <taxon>Heteroconchia</taxon>
        <taxon>Euheterodonta</taxon>
        <taxon>Imparidentia</taxon>
        <taxon>Neoheterodontei</taxon>
        <taxon>Myida</taxon>
        <taxon>Myoidea</taxon>
        <taxon>Myidae</taxon>
        <taxon>Mya</taxon>
    </lineage>
</organism>
<sequence length="538" mass="61459">MDSTDIPSTIPVNENIVNDKPVCIHWFRHGLRLHDNPALLDAVEDCGELYPIFIFDGEVAGTRTAGYNRMRFLLESLHDLDDHFSNEGGRLFVFTGNVLTTLSNLFKEWSVSKLTFDADVEAIWHERDTQVRRLCEKYNVECVEKVSHVLWDPEEILKNNGGTPPLTYSLFNLVATAVGDPPRPVDAPDLSKVTFNVKSDHEKFEEQNQRFNIWTGGESKALELFQYRMKVEEMAFSCGNVMPNQAFPNIAGPPLSMSAHLRFGCLSIRKLYWGLRDAYLKLNPGKAFTVSAIGQLMWREYFYMMSVNNKNYDKMESNPICLNIPWYEDKEKLRRWEQGETGYPWIDAIMKQLKNEGWIHHVCRHATSTFLTRGDLGLSWEDGLKVFDKYLIDADWSVNAGNWMWMSSSAFEKVLQCPKCFCPVRYGRKMDSNGVYVRRYLPVLKDMPIRYLFEPWKAPRSVQEKAGCIIGVDYPEPMHCGPANSDEVSKFVWLPGTHKGNCSSGNEELSEAILCDGLMGMSPQMKRGPGRCGGDDSN</sequence>
<dbReference type="Proteomes" id="UP001164746">
    <property type="component" value="Chromosome 6"/>
</dbReference>
<keyword evidence="10" id="KW-0675">Receptor</keyword>
<evidence type="ECO:0000256" key="3">
    <source>
        <dbReference type="ARBA" id="ARBA00004556"/>
    </source>
</evidence>
<dbReference type="PANTHER" id="PTHR11455">
    <property type="entry name" value="CRYPTOCHROME"/>
    <property type="match status" value="1"/>
</dbReference>
<dbReference type="Gene3D" id="3.40.50.620">
    <property type="entry name" value="HUPs"/>
    <property type="match status" value="1"/>
</dbReference>
<evidence type="ECO:0000256" key="7">
    <source>
        <dbReference type="ARBA" id="ARBA00022630"/>
    </source>
</evidence>
<evidence type="ECO:0000256" key="9">
    <source>
        <dbReference type="ARBA" id="ARBA00022827"/>
    </source>
</evidence>
<gene>
    <name evidence="13" type="ORF">MAR_019236</name>
</gene>
<dbReference type="PANTHER" id="PTHR11455:SF17">
    <property type="entry name" value="CRYPTOCHROME-1"/>
    <property type="match status" value="1"/>
</dbReference>
<keyword evidence="6" id="KW-0963">Cytoplasm</keyword>
<dbReference type="Gene3D" id="1.25.40.80">
    <property type="match status" value="1"/>
</dbReference>
<protein>
    <recommendedName>
        <fullName evidence="5">Cryptochrome-1</fullName>
    </recommendedName>
</protein>
<dbReference type="PROSITE" id="PS51645">
    <property type="entry name" value="PHR_CRY_ALPHA_BETA"/>
    <property type="match status" value="1"/>
</dbReference>
<name>A0ABY7EKV9_MYAAR</name>
<keyword evidence="9" id="KW-0274">FAD</keyword>
<accession>A0ABY7EKV9</accession>
<evidence type="ECO:0000256" key="1">
    <source>
        <dbReference type="ARBA" id="ARBA00001974"/>
    </source>
</evidence>
<keyword evidence="14" id="KW-1185">Reference proteome</keyword>
<proteinExistence type="inferred from homology"/>
<evidence type="ECO:0000256" key="10">
    <source>
        <dbReference type="ARBA" id="ARBA00023170"/>
    </source>
</evidence>
<comment type="cofactor">
    <cofactor evidence="1">
        <name>FAD</name>
        <dbReference type="ChEBI" id="CHEBI:57692"/>
    </cofactor>
</comment>
<dbReference type="InterPro" id="IPR002081">
    <property type="entry name" value="Cryptochrome/DNA_photolyase_1"/>
</dbReference>
<dbReference type="InterPro" id="IPR036134">
    <property type="entry name" value="Crypto/Photolyase_FAD-like_sf"/>
</dbReference>
<dbReference type="InterPro" id="IPR014729">
    <property type="entry name" value="Rossmann-like_a/b/a_fold"/>
</dbReference>
<dbReference type="Pfam" id="PF00875">
    <property type="entry name" value="DNA_photolyase"/>
    <property type="match status" value="1"/>
</dbReference>
<keyword evidence="7" id="KW-0285">Flavoprotein</keyword>
<dbReference type="Gene3D" id="1.10.579.10">
    <property type="entry name" value="DNA Cyclobutane Dipyrimidine Photolyase, subunit A, domain 3"/>
    <property type="match status" value="1"/>
</dbReference>
<evidence type="ECO:0000256" key="5">
    <source>
        <dbReference type="ARBA" id="ARBA00021159"/>
    </source>
</evidence>
<evidence type="ECO:0000256" key="4">
    <source>
        <dbReference type="ARBA" id="ARBA00005862"/>
    </source>
</evidence>
<evidence type="ECO:0000313" key="13">
    <source>
        <dbReference type="EMBL" id="WAR09278.1"/>
    </source>
</evidence>